<keyword evidence="3" id="KW-0378">Hydrolase</keyword>
<dbReference type="Gene3D" id="3.40.630.20">
    <property type="entry name" value="Peptidase C15, pyroglutamyl peptidase I-like"/>
    <property type="match status" value="1"/>
</dbReference>
<keyword evidence="6" id="KW-1185">Reference proteome</keyword>
<dbReference type="OrthoDB" id="407146at2759"/>
<feature type="non-terminal residue" evidence="5">
    <location>
        <position position="1"/>
    </location>
</feature>
<dbReference type="InterPro" id="IPR016125">
    <property type="entry name" value="Peptidase_C15-like"/>
</dbReference>
<evidence type="ECO:0000256" key="2">
    <source>
        <dbReference type="ARBA" id="ARBA00022670"/>
    </source>
</evidence>
<proteinExistence type="inferred from homology"/>
<dbReference type="SUPFAM" id="SSF53182">
    <property type="entry name" value="Pyrrolidone carboxyl peptidase (pyroglutamate aminopeptidase)"/>
    <property type="match status" value="1"/>
</dbReference>
<gene>
    <name evidence="5" type="ORF">TELCIR_18658</name>
</gene>
<accession>A0A2G9TPJ6</accession>
<dbReference type="PANTHER" id="PTHR23402">
    <property type="entry name" value="PROTEASE FAMILY C15 PYROGLUTAMYL-PEPTIDASE I-RELATED"/>
    <property type="match status" value="1"/>
</dbReference>
<sequence length="62" mass="7250">FDGKLVTEKLSVAYANVEERVRRLWSEYSPKLVVHIGVHDVEHHMKLEQQSFGTGYFRCDVD</sequence>
<keyword evidence="2" id="KW-0645">Protease</keyword>
<dbReference type="Proteomes" id="UP000230423">
    <property type="component" value="Unassembled WGS sequence"/>
</dbReference>
<keyword evidence="4" id="KW-0788">Thiol protease</keyword>
<dbReference type="PANTHER" id="PTHR23402:SF1">
    <property type="entry name" value="PYROGLUTAMYL-PEPTIDASE I"/>
    <property type="match status" value="1"/>
</dbReference>
<evidence type="ECO:0000256" key="4">
    <source>
        <dbReference type="ARBA" id="ARBA00022807"/>
    </source>
</evidence>
<dbReference type="InterPro" id="IPR036440">
    <property type="entry name" value="Peptidase_C15-like_sf"/>
</dbReference>
<evidence type="ECO:0000256" key="3">
    <source>
        <dbReference type="ARBA" id="ARBA00022801"/>
    </source>
</evidence>
<dbReference type="AlphaFoldDB" id="A0A2G9TPJ6"/>
<organism evidence="5 6">
    <name type="scientific">Teladorsagia circumcincta</name>
    <name type="common">Brown stomach worm</name>
    <name type="synonym">Ostertagia circumcincta</name>
    <dbReference type="NCBI Taxonomy" id="45464"/>
    <lineage>
        <taxon>Eukaryota</taxon>
        <taxon>Metazoa</taxon>
        <taxon>Ecdysozoa</taxon>
        <taxon>Nematoda</taxon>
        <taxon>Chromadorea</taxon>
        <taxon>Rhabditida</taxon>
        <taxon>Rhabditina</taxon>
        <taxon>Rhabditomorpha</taxon>
        <taxon>Strongyloidea</taxon>
        <taxon>Trichostrongylidae</taxon>
        <taxon>Teladorsagia</taxon>
    </lineage>
</organism>
<dbReference type="GO" id="GO:0006508">
    <property type="term" value="P:proteolysis"/>
    <property type="evidence" value="ECO:0007669"/>
    <property type="project" value="UniProtKB-KW"/>
</dbReference>
<evidence type="ECO:0000313" key="5">
    <source>
        <dbReference type="EMBL" id="PIO59865.1"/>
    </source>
</evidence>
<dbReference type="GO" id="GO:0008234">
    <property type="term" value="F:cysteine-type peptidase activity"/>
    <property type="evidence" value="ECO:0007669"/>
    <property type="project" value="UniProtKB-KW"/>
</dbReference>
<evidence type="ECO:0000313" key="6">
    <source>
        <dbReference type="Proteomes" id="UP000230423"/>
    </source>
</evidence>
<name>A0A2G9TPJ6_TELCI</name>
<feature type="non-terminal residue" evidence="5">
    <location>
        <position position="62"/>
    </location>
</feature>
<evidence type="ECO:0000256" key="1">
    <source>
        <dbReference type="ARBA" id="ARBA00006641"/>
    </source>
</evidence>
<protein>
    <submittedName>
        <fullName evidence="5">Uncharacterized protein</fullName>
    </submittedName>
</protein>
<reference evidence="5 6" key="1">
    <citation type="submission" date="2015-09" db="EMBL/GenBank/DDBJ databases">
        <title>Draft genome of the parasitic nematode Teladorsagia circumcincta isolate WARC Sus (inbred).</title>
        <authorList>
            <person name="Mitreva M."/>
        </authorList>
    </citation>
    <scope>NUCLEOTIDE SEQUENCE [LARGE SCALE GENOMIC DNA]</scope>
    <source>
        <strain evidence="5 6">S</strain>
    </source>
</reference>
<dbReference type="EMBL" id="KZ356719">
    <property type="protein sequence ID" value="PIO59865.1"/>
    <property type="molecule type" value="Genomic_DNA"/>
</dbReference>
<comment type="similarity">
    <text evidence="1">Belongs to the peptidase C15 family.</text>
</comment>